<feature type="region of interest" description="Disordered" evidence="1">
    <location>
        <begin position="1"/>
        <end position="29"/>
    </location>
</feature>
<feature type="compositionally biased region" description="Polar residues" evidence="1">
    <location>
        <begin position="118"/>
        <end position="127"/>
    </location>
</feature>
<feature type="region of interest" description="Disordered" evidence="1">
    <location>
        <begin position="67"/>
        <end position="150"/>
    </location>
</feature>
<dbReference type="GO" id="GO:0019902">
    <property type="term" value="F:phosphatase binding"/>
    <property type="evidence" value="ECO:0007669"/>
    <property type="project" value="TreeGrafter"/>
</dbReference>
<dbReference type="InterPro" id="IPR052270">
    <property type="entry name" value="CACF_protein"/>
</dbReference>
<dbReference type="PANTHER" id="PTHR22028:SF4">
    <property type="entry name" value="PROTEIN SFI1 HOMOLOG"/>
    <property type="match status" value="1"/>
</dbReference>
<keyword evidence="3" id="KW-1185">Reference proteome</keyword>
<feature type="compositionally biased region" description="Polar residues" evidence="1">
    <location>
        <begin position="1229"/>
        <end position="1243"/>
    </location>
</feature>
<protein>
    <submittedName>
        <fullName evidence="2">Protein SFI1-like</fullName>
    </submittedName>
</protein>
<evidence type="ECO:0000313" key="3">
    <source>
        <dbReference type="Proteomes" id="UP000225706"/>
    </source>
</evidence>
<reference evidence="3" key="1">
    <citation type="journal article" date="2017" name="bioRxiv">
        <title>Comparative analysis of the genomes of Stylophora pistillata and Acropora digitifera provides evidence for extensive differences between species of corals.</title>
        <authorList>
            <person name="Voolstra C.R."/>
            <person name="Li Y."/>
            <person name="Liew Y.J."/>
            <person name="Baumgarten S."/>
            <person name="Zoccola D."/>
            <person name="Flot J.-F."/>
            <person name="Tambutte S."/>
            <person name="Allemand D."/>
            <person name="Aranda M."/>
        </authorList>
    </citation>
    <scope>NUCLEOTIDE SEQUENCE [LARGE SCALE GENOMIC DNA]</scope>
</reference>
<accession>A0A2B4RZ04</accession>
<organism evidence="2 3">
    <name type="scientific">Stylophora pistillata</name>
    <name type="common">Smooth cauliflower coral</name>
    <dbReference type="NCBI Taxonomy" id="50429"/>
    <lineage>
        <taxon>Eukaryota</taxon>
        <taxon>Metazoa</taxon>
        <taxon>Cnidaria</taxon>
        <taxon>Anthozoa</taxon>
        <taxon>Hexacorallia</taxon>
        <taxon>Scleractinia</taxon>
        <taxon>Astrocoeniina</taxon>
        <taxon>Pocilloporidae</taxon>
        <taxon>Stylophora</taxon>
    </lineage>
</organism>
<feature type="region of interest" description="Disordered" evidence="1">
    <location>
        <begin position="1004"/>
        <end position="1035"/>
    </location>
</feature>
<feature type="compositionally biased region" description="Basic and acidic residues" evidence="1">
    <location>
        <begin position="74"/>
        <end position="85"/>
    </location>
</feature>
<evidence type="ECO:0000313" key="2">
    <source>
        <dbReference type="EMBL" id="PFX21472.1"/>
    </source>
</evidence>
<dbReference type="EMBL" id="LSMT01000275">
    <property type="protein sequence ID" value="PFX21472.1"/>
    <property type="molecule type" value="Genomic_DNA"/>
</dbReference>
<feature type="region of interest" description="Disordered" evidence="1">
    <location>
        <begin position="1087"/>
        <end position="1289"/>
    </location>
</feature>
<comment type="caution">
    <text evidence="2">The sequence shown here is derived from an EMBL/GenBank/DDBJ whole genome shotgun (WGS) entry which is preliminary data.</text>
</comment>
<gene>
    <name evidence="2" type="primary">SFI1</name>
    <name evidence="2" type="ORF">AWC38_SpisGene14037</name>
</gene>
<evidence type="ECO:0000256" key="1">
    <source>
        <dbReference type="SAM" id="MobiDB-lite"/>
    </source>
</evidence>
<feature type="compositionally biased region" description="Basic residues" evidence="1">
    <location>
        <begin position="1004"/>
        <end position="1015"/>
    </location>
</feature>
<dbReference type="PANTHER" id="PTHR22028">
    <property type="entry name" value="SFI1 SPINDLE BODY DOMAIN-CONTAINING PROTEIN-RELATED"/>
    <property type="match status" value="1"/>
</dbReference>
<dbReference type="OrthoDB" id="195843at2759"/>
<sequence length="1417" mass="168979">MQEDSPGSRGKRTRNERYSTPTKPKQLSVKAARQKAKEFATKDDKPTRVLAKQAILKELRAQLAVRAHGLVPRNRSEEEKAKNDPVHLPVSNTKKQDRKPVKSTSKLPRRVDGAYASVQKQGQTKSVVQPKKKIPQQEAGFADKGDNQHEKRRKRFLAEKYLFIWKNKTYGRLTPATARAHYEKKLKRHTLQVWQDIWWTGRKGWKLNVRADYHNRYRLWQKSWKAWRQYVIYCRIKATKDKLAHHRAHHSLLAKCWSGWKAYIRIRRGKRQQNDRAMDLAYKQLKKYVWEHWLSQLAFKEKLQHMNNEALQFWAACLMSKAWRIWTTLYFERIEERNRLRMASQYSDRILLLKVWRGMKNYKAVKRLKQLRRDAAGRHFSLILLKKSFQTWVVSWQRQLELAQFDDLITYKGNVAVARRVLIHWKHYISLKKDMYKNEDVAANHYEKHLLTICFNALHLQSIQRRLKEMRVKMADDLHKKLRLQRVWSIWLKRCEHSEELKLHAVSRRARAHYRLQLKRKLFIIWVRYCQWRRFRKSQYAKADYHFREKALPRYFCQMMIFVDLMHAQKETILASKKFRREALLAKSFYLWWRRYQLMMDIRMMERMAILHNDEVVKRRCLRFWTQQARKVLRERRLEVVADDHYHHRLLLMGIRRWREFNREMKESRSVQHLSVRHYYIYLLKKTWTAWQRFVYFRQVKWRKQTRASLHYQRRLLSLVVGAWKDHYQHAKAVETRCEQRLQTCNTDRLRSAFETWKKNSKAEKEQRKNKIIGDRFFERALLSKCLSFWREFAAHRAVRKWQQWQRVREIQQKLDKGKLYRSFRAWKSFKRRSVKDKILKNKALDHYEKTLLGKAVFTWKSYIHLCFRIKILQRQSMWLHNRRITAAFFRKWKKQHGGIVYEKRQTVQALWHWSVTLQRKAFYALLEYAILRKKKAVRIARALEVRRNRLLQAGVKQWMKVGFHLASERSRLAQERQLEVAQSLHQCVYRCAIHWRRVTANRVRQRGGRPRPKRVMSPQFDGPGTTSLESSHSAHSIQPSIYRWQVDRIASEAFKERPKPRKPDYLRESFDLAEISMATSLYPRVSSARITAREEEDEAKPRTSPPRPSYLRRTIIHPHEMKAGEESFMFPSSSGEESYSGREGSESLVTDGRGSSKAVVQPKLQPLPKPVSKPAQISASVAPTIHMSPTGRAERRAVLLPPSSFTLPTRDKSSPLQLSLPDAAEVRASSSTHPASSPCTSIESEKEAAPSPSAKVSPRKNSEDENNENSVGEVSEDEDANEEELDREAKRDKFKLDVREEAPKSSLFGELKKEGNLQERVIHMKNTLQEFHDMKVAYSHKKKQRDQLSVWVEEQIKELGPNHQDEELFQTQQCLLELTVEVNEIAQKIKRRRPLVEQVALNIRELIQQTGRWGPG</sequence>
<feature type="compositionally biased region" description="Acidic residues" evidence="1">
    <location>
        <begin position="1275"/>
        <end position="1287"/>
    </location>
</feature>
<name>A0A2B4RZ04_STYPI</name>
<dbReference type="STRING" id="50429.A0A2B4RZ04"/>
<proteinExistence type="predicted"/>
<feature type="compositionally biased region" description="Polar residues" evidence="1">
    <location>
        <begin position="1025"/>
        <end position="1035"/>
    </location>
</feature>
<dbReference type="Proteomes" id="UP000225706">
    <property type="component" value="Unassembled WGS sequence"/>
</dbReference>